<dbReference type="PROSITE" id="PS51462">
    <property type="entry name" value="NUDIX"/>
    <property type="match status" value="1"/>
</dbReference>
<comment type="caution">
    <text evidence="5">The sequence shown here is derived from an EMBL/GenBank/DDBJ whole genome shotgun (WGS) entry which is preliminary data.</text>
</comment>
<dbReference type="InterPro" id="IPR000086">
    <property type="entry name" value="NUDIX_hydrolase_dom"/>
</dbReference>
<dbReference type="InterPro" id="IPR015797">
    <property type="entry name" value="NUDIX_hydrolase-like_dom_sf"/>
</dbReference>
<dbReference type="PANTHER" id="PTHR43046">
    <property type="entry name" value="GDP-MANNOSE MANNOSYL HYDROLASE"/>
    <property type="match status" value="1"/>
</dbReference>
<comment type="cofactor">
    <cofactor evidence="1">
        <name>Mg(2+)</name>
        <dbReference type="ChEBI" id="CHEBI:18420"/>
    </cofactor>
</comment>
<dbReference type="PRINTS" id="PR00502">
    <property type="entry name" value="NUDIXFAMILY"/>
</dbReference>
<organism evidence="5 6">
    <name type="scientific">Candidatus Falkowbacteria bacterium CG10_big_fil_rev_8_21_14_0_10_37_6</name>
    <dbReference type="NCBI Taxonomy" id="1974563"/>
    <lineage>
        <taxon>Bacteria</taxon>
        <taxon>Candidatus Falkowiibacteriota</taxon>
    </lineage>
</organism>
<dbReference type="SUPFAM" id="SSF55811">
    <property type="entry name" value="Nudix"/>
    <property type="match status" value="1"/>
</dbReference>
<gene>
    <name evidence="5" type="ORF">COT95_01800</name>
</gene>
<evidence type="ECO:0000256" key="1">
    <source>
        <dbReference type="ARBA" id="ARBA00001946"/>
    </source>
</evidence>
<comment type="similarity">
    <text evidence="3">Belongs to the Nudix hydrolase family.</text>
</comment>
<evidence type="ECO:0000256" key="2">
    <source>
        <dbReference type="ARBA" id="ARBA00022801"/>
    </source>
</evidence>
<feature type="domain" description="Nudix hydrolase" evidence="4">
    <location>
        <begin position="23"/>
        <end position="159"/>
    </location>
</feature>
<protein>
    <recommendedName>
        <fullName evidence="4">Nudix hydrolase domain-containing protein</fullName>
    </recommendedName>
</protein>
<dbReference type="Gene3D" id="3.90.79.10">
    <property type="entry name" value="Nucleoside Triphosphate Pyrophosphohydrolase"/>
    <property type="match status" value="1"/>
</dbReference>
<evidence type="ECO:0000256" key="3">
    <source>
        <dbReference type="RuleBase" id="RU003476"/>
    </source>
</evidence>
<evidence type="ECO:0000313" key="5">
    <source>
        <dbReference type="EMBL" id="PIR94876.1"/>
    </source>
</evidence>
<proteinExistence type="inferred from homology"/>
<accession>A0A2H0V6Z1</accession>
<dbReference type="InterPro" id="IPR020476">
    <property type="entry name" value="Nudix_hydrolase"/>
</dbReference>
<dbReference type="Pfam" id="PF00293">
    <property type="entry name" value="NUDIX"/>
    <property type="match status" value="1"/>
</dbReference>
<evidence type="ECO:0000259" key="4">
    <source>
        <dbReference type="PROSITE" id="PS51462"/>
    </source>
</evidence>
<reference evidence="6" key="1">
    <citation type="submission" date="2017-09" db="EMBL/GenBank/DDBJ databases">
        <title>Depth-based differentiation of microbial function through sediment-hosted aquifers and enrichment of novel symbionts in the deep terrestrial subsurface.</title>
        <authorList>
            <person name="Probst A.J."/>
            <person name="Ladd B."/>
            <person name="Jarett J.K."/>
            <person name="Geller-Mcgrath D.E."/>
            <person name="Sieber C.M.K."/>
            <person name="Emerson J.B."/>
            <person name="Anantharaman K."/>
            <person name="Thomas B.C."/>
            <person name="Malmstrom R."/>
            <person name="Stieglmeier M."/>
            <person name="Klingl A."/>
            <person name="Woyke T."/>
            <person name="Ryan C.M."/>
            <person name="Banfield J.F."/>
        </authorList>
    </citation>
    <scope>NUCLEOTIDE SEQUENCE [LARGE SCALE GENOMIC DNA]</scope>
</reference>
<sequence length="162" mass="18588">MKKQIICKDINNKKFKVAAGKVSFRPSVYALIIKNNKILLSPQWDGYDFPGGGVEIDETIEEALAREIYEETGYIAKAEKLIYVGSNFFTTKNAIAKEYYWNCILIYYTAKIISGKISTANFDEHEKIYMKKAEWIDIDKALKLKFRNSVDSPALLKKALQK</sequence>
<dbReference type="EMBL" id="PFAN01000088">
    <property type="protein sequence ID" value="PIR94876.1"/>
    <property type="molecule type" value="Genomic_DNA"/>
</dbReference>
<dbReference type="PANTHER" id="PTHR43046:SF14">
    <property type="entry name" value="MUTT_NUDIX FAMILY PROTEIN"/>
    <property type="match status" value="1"/>
</dbReference>
<dbReference type="AlphaFoldDB" id="A0A2H0V6Z1"/>
<dbReference type="Proteomes" id="UP000228614">
    <property type="component" value="Unassembled WGS sequence"/>
</dbReference>
<name>A0A2H0V6Z1_9BACT</name>
<keyword evidence="2 3" id="KW-0378">Hydrolase</keyword>
<dbReference type="PROSITE" id="PS00893">
    <property type="entry name" value="NUDIX_BOX"/>
    <property type="match status" value="1"/>
</dbReference>
<dbReference type="GO" id="GO:0016787">
    <property type="term" value="F:hydrolase activity"/>
    <property type="evidence" value="ECO:0007669"/>
    <property type="project" value="UniProtKB-KW"/>
</dbReference>
<dbReference type="InterPro" id="IPR020084">
    <property type="entry name" value="NUDIX_hydrolase_CS"/>
</dbReference>
<evidence type="ECO:0000313" key="6">
    <source>
        <dbReference type="Proteomes" id="UP000228614"/>
    </source>
</evidence>